<dbReference type="SMART" id="SM00650">
    <property type="entry name" value="rADc"/>
    <property type="match status" value="1"/>
</dbReference>
<dbReference type="PANTHER" id="PTHR11727:SF18">
    <property type="entry name" value="RRNA ADENINE N(6)-METHYLTRANSFERASE"/>
    <property type="match status" value="1"/>
</dbReference>
<name>A0ABR1FYG8_AURAN</name>
<dbReference type="EC" id="2.1.1.-" evidence="7"/>
<feature type="binding site" evidence="6">
    <location>
        <position position="127"/>
    </location>
    <ligand>
        <name>S-adenosyl-L-methionine</name>
        <dbReference type="ChEBI" id="CHEBI:59789"/>
    </ligand>
</feature>
<dbReference type="NCBIfam" id="TIGR00755">
    <property type="entry name" value="ksgA"/>
    <property type="match status" value="1"/>
</dbReference>
<evidence type="ECO:0000256" key="2">
    <source>
        <dbReference type="ARBA" id="ARBA00022603"/>
    </source>
</evidence>
<feature type="domain" description="Ribosomal RNA adenine methylase transferase N-terminal" evidence="10">
    <location>
        <begin position="84"/>
        <end position="257"/>
    </location>
</feature>
<evidence type="ECO:0000256" key="1">
    <source>
        <dbReference type="ARBA" id="ARBA00022552"/>
    </source>
</evidence>
<dbReference type="Proteomes" id="UP001363151">
    <property type="component" value="Unassembled WGS sequence"/>
</dbReference>
<dbReference type="CDD" id="cd02440">
    <property type="entry name" value="AdoMet_MTases"/>
    <property type="match status" value="1"/>
</dbReference>
<gene>
    <name evidence="11" type="primary">TFB2M</name>
    <name evidence="11" type="ORF">SO694_00050220</name>
</gene>
<keyword evidence="2 6" id="KW-0489">Methyltransferase</keyword>
<dbReference type="Gene3D" id="3.40.50.150">
    <property type="entry name" value="Vaccinia Virus protein VP39"/>
    <property type="match status" value="1"/>
</dbReference>
<dbReference type="PROSITE" id="PS51689">
    <property type="entry name" value="SAM_RNA_A_N6_MT"/>
    <property type="match status" value="1"/>
</dbReference>
<feature type="binding site" evidence="6">
    <location>
        <position position="106"/>
    </location>
    <ligand>
        <name>S-adenosyl-L-methionine</name>
        <dbReference type="ChEBI" id="CHEBI:59789"/>
    </ligand>
</feature>
<dbReference type="Gene3D" id="1.10.8.100">
    <property type="entry name" value="Ribosomal RNA adenine dimethylase-like, domain 2"/>
    <property type="match status" value="1"/>
</dbReference>
<proteinExistence type="inferred from homology"/>
<feature type="region of interest" description="Disordered" evidence="8">
    <location>
        <begin position="45"/>
        <end position="74"/>
    </location>
</feature>
<feature type="binding site" evidence="6">
    <location>
        <position position="77"/>
    </location>
    <ligand>
        <name>S-adenosyl-L-methionine</name>
        <dbReference type="ChEBI" id="CHEBI:59789"/>
    </ligand>
</feature>
<evidence type="ECO:0000256" key="7">
    <source>
        <dbReference type="RuleBase" id="RU362106"/>
    </source>
</evidence>
<sequence>MKLSMVFALALTRRGALGLSTRTFATRRPDSFLARLGGVKRAPRLAPRPATVEGAAPDRPPTLPSGTFRPKQSLGQNYLSDQNYATKIVDSLGDDSERGRRVVELGPGLGALTRLLLRQYPEMVAVEIDGRAVELLEEAYPAPFTVLHSDVLAVDYTKLAAARGGRLSVIGNLPYYITSQILFCLCDHHASVSRAVVTMQHEVALRLVAKPRTKDYGILSVVFQLYASPKIAFKIPHTAFYPQPKVTSALVAIDFPEGGVELPVDPRKLRTVVTTAFRQRRKMLRQSLKSILNGATLPDQFATKRPEELAPAEFLDLTGAIYGFDGDGGAHDGTPIWRTQKLRKGEF</sequence>
<dbReference type="EMBL" id="JBBJCI010000203">
    <property type="protein sequence ID" value="KAK7241310.1"/>
    <property type="molecule type" value="Genomic_DNA"/>
</dbReference>
<dbReference type="InterPro" id="IPR029063">
    <property type="entry name" value="SAM-dependent_MTases_sf"/>
</dbReference>
<dbReference type="InterPro" id="IPR020596">
    <property type="entry name" value="rRNA_Ade_Mease_Trfase_CS"/>
</dbReference>
<keyword evidence="12" id="KW-1185">Reference proteome</keyword>
<evidence type="ECO:0000256" key="3">
    <source>
        <dbReference type="ARBA" id="ARBA00022679"/>
    </source>
</evidence>
<evidence type="ECO:0000256" key="8">
    <source>
        <dbReference type="SAM" id="MobiDB-lite"/>
    </source>
</evidence>
<feature type="chain" id="PRO_5046892077" description="rRNA adenine N(6)-methyltransferase" evidence="9">
    <location>
        <begin position="19"/>
        <end position="347"/>
    </location>
</feature>
<feature type="binding site" evidence="6">
    <location>
        <position position="79"/>
    </location>
    <ligand>
        <name>S-adenosyl-L-methionine</name>
        <dbReference type="ChEBI" id="CHEBI:59789"/>
    </ligand>
</feature>
<dbReference type="InterPro" id="IPR001737">
    <property type="entry name" value="KsgA/Erm"/>
</dbReference>
<dbReference type="SUPFAM" id="SSF53335">
    <property type="entry name" value="S-adenosyl-L-methionine-dependent methyltransferases"/>
    <property type="match status" value="1"/>
</dbReference>
<keyword evidence="3 6" id="KW-0808">Transferase</keyword>
<dbReference type="Pfam" id="PF00398">
    <property type="entry name" value="RrnaAD"/>
    <property type="match status" value="1"/>
</dbReference>
<evidence type="ECO:0000256" key="5">
    <source>
        <dbReference type="ARBA" id="ARBA00022884"/>
    </source>
</evidence>
<feature type="signal peptide" evidence="9">
    <location>
        <begin position="1"/>
        <end position="18"/>
    </location>
</feature>
<feature type="binding site" evidence="6">
    <location>
        <position position="172"/>
    </location>
    <ligand>
        <name>S-adenosyl-L-methionine</name>
        <dbReference type="ChEBI" id="CHEBI:59789"/>
    </ligand>
</feature>
<dbReference type="PANTHER" id="PTHR11727">
    <property type="entry name" value="DIMETHYLADENOSINE TRANSFERASE"/>
    <property type="match status" value="1"/>
</dbReference>
<evidence type="ECO:0000313" key="11">
    <source>
        <dbReference type="EMBL" id="KAK7241310.1"/>
    </source>
</evidence>
<dbReference type="HAMAP" id="MF_00607">
    <property type="entry name" value="16SrRNA_methyltr_A"/>
    <property type="match status" value="1"/>
</dbReference>
<comment type="similarity">
    <text evidence="6 7">Belongs to the class I-like SAM-binding methyltransferase superfamily. rRNA adenine N(6)-methyltransferase family.</text>
</comment>
<reference evidence="11 12" key="1">
    <citation type="submission" date="2024-03" db="EMBL/GenBank/DDBJ databases">
        <title>Aureococcus anophagefferens CCMP1851 and Kratosvirus quantuckense: Draft genome of a second virus-susceptible host strain in the model system.</title>
        <authorList>
            <person name="Chase E."/>
            <person name="Truchon A.R."/>
            <person name="Schepens W."/>
            <person name="Wilhelm S.W."/>
        </authorList>
    </citation>
    <scope>NUCLEOTIDE SEQUENCE [LARGE SCALE GENOMIC DNA]</scope>
    <source>
        <strain evidence="11 12">CCMP1851</strain>
    </source>
</reference>
<organism evidence="11 12">
    <name type="scientific">Aureococcus anophagefferens</name>
    <name type="common">Harmful bloom alga</name>
    <dbReference type="NCBI Taxonomy" id="44056"/>
    <lineage>
        <taxon>Eukaryota</taxon>
        <taxon>Sar</taxon>
        <taxon>Stramenopiles</taxon>
        <taxon>Ochrophyta</taxon>
        <taxon>Pelagophyceae</taxon>
        <taxon>Pelagomonadales</taxon>
        <taxon>Pelagomonadaceae</taxon>
        <taxon>Aureococcus</taxon>
    </lineage>
</organism>
<dbReference type="PROSITE" id="PS01131">
    <property type="entry name" value="RRNA_A_DIMETH"/>
    <property type="match status" value="1"/>
</dbReference>
<dbReference type="InterPro" id="IPR023165">
    <property type="entry name" value="rRNA_Ade_diMease-like_C"/>
</dbReference>
<dbReference type="InterPro" id="IPR020598">
    <property type="entry name" value="rRNA_Ade_methylase_Trfase_N"/>
</dbReference>
<evidence type="ECO:0000256" key="9">
    <source>
        <dbReference type="SAM" id="SignalP"/>
    </source>
</evidence>
<keyword evidence="5 6" id="KW-0694">RNA-binding</keyword>
<dbReference type="InterPro" id="IPR011530">
    <property type="entry name" value="rRNA_adenine_dimethylase"/>
</dbReference>
<keyword evidence="1 7" id="KW-0698">rRNA processing</keyword>
<comment type="caution">
    <text evidence="11">The sequence shown here is derived from an EMBL/GenBank/DDBJ whole genome shotgun (WGS) entry which is preliminary data.</text>
</comment>
<evidence type="ECO:0000256" key="6">
    <source>
        <dbReference type="PROSITE-ProRule" id="PRU01026"/>
    </source>
</evidence>
<feature type="binding site" evidence="6">
    <location>
        <position position="150"/>
    </location>
    <ligand>
        <name>S-adenosyl-L-methionine</name>
        <dbReference type="ChEBI" id="CHEBI:59789"/>
    </ligand>
</feature>
<protein>
    <recommendedName>
        <fullName evidence="7">rRNA adenine N(6)-methyltransferase</fullName>
        <ecNumber evidence="7">2.1.1.-</ecNumber>
    </recommendedName>
</protein>
<evidence type="ECO:0000313" key="12">
    <source>
        <dbReference type="Proteomes" id="UP001363151"/>
    </source>
</evidence>
<accession>A0ABR1FYG8</accession>
<evidence type="ECO:0000256" key="4">
    <source>
        <dbReference type="ARBA" id="ARBA00022691"/>
    </source>
</evidence>
<evidence type="ECO:0000259" key="10">
    <source>
        <dbReference type="SMART" id="SM00650"/>
    </source>
</evidence>
<keyword evidence="9" id="KW-0732">Signal</keyword>
<keyword evidence="4 6" id="KW-0949">S-adenosyl-L-methionine</keyword>